<evidence type="ECO:0000256" key="2">
    <source>
        <dbReference type="ARBA" id="ARBA00022794"/>
    </source>
</evidence>
<keyword evidence="5" id="KW-1185">Reference proteome</keyword>
<evidence type="ECO:0000256" key="1">
    <source>
        <dbReference type="ARBA" id="ARBA00007563"/>
    </source>
</evidence>
<dbReference type="PANTHER" id="PTHR33724">
    <property type="entry name" value="INTRAFLAGELLAR TRANSPORT PROTEIN 43 HOMOLOG"/>
    <property type="match status" value="1"/>
</dbReference>
<evidence type="ECO:0000256" key="3">
    <source>
        <dbReference type="SAM" id="MobiDB-lite"/>
    </source>
</evidence>
<protein>
    <submittedName>
        <fullName evidence="4">Intraflagellar transport protein 43-like protein isoform X2</fullName>
    </submittedName>
</protein>
<dbReference type="GO" id="GO:0005929">
    <property type="term" value="C:cilium"/>
    <property type="evidence" value="ECO:0007669"/>
    <property type="project" value="TreeGrafter"/>
</dbReference>
<accession>A0AAV7KBN4</accession>
<dbReference type="Proteomes" id="UP001165289">
    <property type="component" value="Unassembled WGS sequence"/>
</dbReference>
<name>A0AAV7KBN4_9METZ</name>
<gene>
    <name evidence="4" type="ORF">LOD99_245</name>
</gene>
<dbReference type="Pfam" id="PF15305">
    <property type="entry name" value="IFT43"/>
    <property type="match status" value="1"/>
</dbReference>
<comment type="caution">
    <text evidence="4">The sequence shown here is derived from an EMBL/GenBank/DDBJ whole genome shotgun (WGS) entry which is preliminary data.</text>
</comment>
<dbReference type="GO" id="GO:0030991">
    <property type="term" value="C:intraciliary transport particle A"/>
    <property type="evidence" value="ECO:0007669"/>
    <property type="project" value="InterPro"/>
</dbReference>
<dbReference type="EMBL" id="JAKMXF010000111">
    <property type="protein sequence ID" value="KAI6657499.1"/>
    <property type="molecule type" value="Genomic_DNA"/>
</dbReference>
<dbReference type="GO" id="GO:0035721">
    <property type="term" value="P:intraciliary retrograde transport"/>
    <property type="evidence" value="ECO:0007669"/>
    <property type="project" value="TreeGrafter"/>
</dbReference>
<comment type="similarity">
    <text evidence="1">Belongs to the IFT43 family.</text>
</comment>
<feature type="region of interest" description="Disordered" evidence="3">
    <location>
        <begin position="1"/>
        <end position="68"/>
    </location>
</feature>
<sequence length="177" mass="19538">MGDELESVGEVMGEESQQGTGSKGKATAVWGFEDGKEGRKGSKGFLSRMRGDKQDSSNESKARRIDNDLDNIPVIPDLEEVRDEDFTSQVAEAPNVSVIRVTAFKQLEQELLQHSALHLLDGEIDLKVLTSVLAPETEIREADCEWRWDGLFAEVSSEISSEKIAQIGTTIRRDSAN</sequence>
<proteinExistence type="inferred from homology"/>
<evidence type="ECO:0000313" key="4">
    <source>
        <dbReference type="EMBL" id="KAI6657499.1"/>
    </source>
</evidence>
<reference evidence="4 5" key="1">
    <citation type="journal article" date="2023" name="BMC Biol.">
        <title>The compact genome of the sponge Oopsacas minuta (Hexactinellida) is lacking key metazoan core genes.</title>
        <authorList>
            <person name="Santini S."/>
            <person name="Schenkelaars Q."/>
            <person name="Jourda C."/>
            <person name="Duchesne M."/>
            <person name="Belahbib H."/>
            <person name="Rocher C."/>
            <person name="Selva M."/>
            <person name="Riesgo A."/>
            <person name="Vervoort M."/>
            <person name="Leys S.P."/>
            <person name="Kodjabachian L."/>
            <person name="Le Bivic A."/>
            <person name="Borchiellini C."/>
            <person name="Claverie J.M."/>
            <person name="Renard E."/>
        </authorList>
    </citation>
    <scope>NUCLEOTIDE SEQUENCE [LARGE SCALE GENOMIC DNA]</scope>
    <source>
        <strain evidence="4">SPO-2</strain>
    </source>
</reference>
<dbReference type="AlphaFoldDB" id="A0AAV7KBN4"/>
<organism evidence="4 5">
    <name type="scientific">Oopsacas minuta</name>
    <dbReference type="NCBI Taxonomy" id="111878"/>
    <lineage>
        <taxon>Eukaryota</taxon>
        <taxon>Metazoa</taxon>
        <taxon>Porifera</taxon>
        <taxon>Hexactinellida</taxon>
        <taxon>Hexasterophora</taxon>
        <taxon>Lyssacinosida</taxon>
        <taxon>Leucopsacidae</taxon>
        <taxon>Oopsacas</taxon>
    </lineage>
</organism>
<dbReference type="InterPro" id="IPR029302">
    <property type="entry name" value="IFT43"/>
</dbReference>
<keyword evidence="2" id="KW-0970">Cilium biogenesis/degradation</keyword>
<evidence type="ECO:0000313" key="5">
    <source>
        <dbReference type="Proteomes" id="UP001165289"/>
    </source>
</evidence>
<feature type="compositionally biased region" description="Basic and acidic residues" evidence="3">
    <location>
        <begin position="49"/>
        <end position="67"/>
    </location>
</feature>
<dbReference type="PANTHER" id="PTHR33724:SF1">
    <property type="entry name" value="INTRAFLAGELLAR TRANSPORT PROTEIN 43 HOMOLOG"/>
    <property type="match status" value="1"/>
</dbReference>